<reference evidence="3 4" key="1">
    <citation type="submission" date="2020-03" db="EMBL/GenBank/DDBJ databases">
        <title>Two novel Motilibacter sp.</title>
        <authorList>
            <person name="Liu S."/>
        </authorList>
    </citation>
    <scope>NUCLEOTIDE SEQUENCE [LARGE SCALE GENOMIC DNA]</scope>
    <source>
        <strain evidence="3 4">E257</strain>
    </source>
</reference>
<dbReference type="PROSITE" id="PS01227">
    <property type="entry name" value="UPF0012"/>
    <property type="match status" value="1"/>
</dbReference>
<dbReference type="EMBL" id="JAANNP010000027">
    <property type="protein sequence ID" value="NHC15379.1"/>
    <property type="molecule type" value="Genomic_DNA"/>
</dbReference>
<evidence type="ECO:0000313" key="4">
    <source>
        <dbReference type="Proteomes" id="UP000800981"/>
    </source>
</evidence>
<keyword evidence="4" id="KW-1185">Reference proteome</keyword>
<dbReference type="InterPro" id="IPR036526">
    <property type="entry name" value="C-N_Hydrolase_sf"/>
</dbReference>
<evidence type="ECO:0000259" key="2">
    <source>
        <dbReference type="PROSITE" id="PS50263"/>
    </source>
</evidence>
<accession>A0ABX0GWU1</accession>
<comment type="caution">
    <text evidence="3">The sequence shown here is derived from an EMBL/GenBank/DDBJ whole genome shotgun (WGS) entry which is preliminary data.</text>
</comment>
<feature type="domain" description="CN hydrolase" evidence="2">
    <location>
        <begin position="1"/>
        <end position="239"/>
    </location>
</feature>
<dbReference type="CDD" id="cd07583">
    <property type="entry name" value="nitrilase_5"/>
    <property type="match status" value="1"/>
</dbReference>
<dbReference type="InterPro" id="IPR001110">
    <property type="entry name" value="UPF0012_CS"/>
</dbReference>
<dbReference type="PROSITE" id="PS50263">
    <property type="entry name" value="CN_HYDROLASE"/>
    <property type="match status" value="1"/>
</dbReference>
<dbReference type="PANTHER" id="PTHR23088:SF27">
    <property type="entry name" value="DEAMINATED GLUTATHIONE AMIDASE"/>
    <property type="match status" value="1"/>
</dbReference>
<evidence type="ECO:0000313" key="3">
    <source>
        <dbReference type="EMBL" id="NHC15379.1"/>
    </source>
</evidence>
<keyword evidence="3" id="KW-0378">Hydrolase</keyword>
<dbReference type="SUPFAM" id="SSF56317">
    <property type="entry name" value="Carbon-nitrogen hydrolase"/>
    <property type="match status" value="1"/>
</dbReference>
<dbReference type="InterPro" id="IPR003010">
    <property type="entry name" value="C-N_Hydrolase"/>
</dbReference>
<gene>
    <name evidence="3" type="ORF">G9H71_16485</name>
</gene>
<dbReference type="Pfam" id="PF00795">
    <property type="entry name" value="CN_hydrolase"/>
    <property type="match status" value="1"/>
</dbReference>
<evidence type="ECO:0000256" key="1">
    <source>
        <dbReference type="ARBA" id="ARBA00010613"/>
    </source>
</evidence>
<dbReference type="Gene3D" id="3.60.110.10">
    <property type="entry name" value="Carbon-nitrogen hydrolase"/>
    <property type="match status" value="1"/>
</dbReference>
<organism evidence="3 4">
    <name type="scientific">Motilibacter deserti</name>
    <dbReference type="NCBI Taxonomy" id="2714956"/>
    <lineage>
        <taxon>Bacteria</taxon>
        <taxon>Bacillati</taxon>
        <taxon>Actinomycetota</taxon>
        <taxon>Actinomycetes</taxon>
        <taxon>Motilibacterales</taxon>
        <taxon>Motilibacteraceae</taxon>
        <taxon>Motilibacter</taxon>
    </lineage>
</organism>
<dbReference type="PANTHER" id="PTHR23088">
    <property type="entry name" value="NITRILASE-RELATED"/>
    <property type="match status" value="1"/>
</dbReference>
<comment type="similarity">
    <text evidence="1">Belongs to the carbon-nitrogen hydrolase superfamily. NIT1/NIT2 family.</text>
</comment>
<dbReference type="RefSeq" id="WP_166283723.1">
    <property type="nucleotide sequence ID" value="NZ_JAANNP010000027.1"/>
</dbReference>
<proteinExistence type="inferred from homology"/>
<protein>
    <submittedName>
        <fullName evidence="3">Carbon-nitrogen family hydrolase</fullName>
    </submittedName>
</protein>
<name>A0ABX0GWU1_9ACTN</name>
<dbReference type="GO" id="GO:0016787">
    <property type="term" value="F:hydrolase activity"/>
    <property type="evidence" value="ECO:0007669"/>
    <property type="project" value="UniProtKB-KW"/>
</dbReference>
<sequence>MRAALIQLDGSLEAPLAERVERAAGLVRAQRGADLVVLPELWAHGAWATDSWAESAAPLEGPVLDALRHAARETGCVLHGGSLLERLADGRVFNTAVVLGPDGELLATYRKIHRFGFDAGEAAVLAAGEDVATVDALGSRLGLATCYDLRFPELFRVLVDRGAQAFVVAASWPAKRREHWSLLARARAVEDQAWVFACGQAGTQAGVELAGGSLVVDPWGRVVAEAGTGEQVLEVEVDLGEVEGVRAGFPVLRDRRLSSATD</sequence>
<dbReference type="Proteomes" id="UP000800981">
    <property type="component" value="Unassembled WGS sequence"/>
</dbReference>